<dbReference type="RefSeq" id="WP_346751050.1">
    <property type="nucleotide sequence ID" value="NZ_JAUJEA010000002.1"/>
</dbReference>
<reference evidence="3" key="1">
    <citation type="submission" date="2023-06" db="EMBL/GenBank/DDBJ databases">
        <title>Genomic of Parafulvivirga corallium.</title>
        <authorList>
            <person name="Wang G."/>
        </authorList>
    </citation>
    <scope>NUCLEOTIDE SEQUENCE</scope>
    <source>
        <strain evidence="3">BMA10</strain>
    </source>
</reference>
<name>A0ABT8KJY4_9BACT</name>
<dbReference type="EMBL" id="JAUJEA010000002">
    <property type="protein sequence ID" value="MDN5201021.1"/>
    <property type="molecule type" value="Genomic_DNA"/>
</dbReference>
<keyword evidence="4" id="KW-1185">Reference proteome</keyword>
<gene>
    <name evidence="3" type="ORF">QQ008_06605</name>
</gene>
<evidence type="ECO:0000259" key="2">
    <source>
        <dbReference type="Pfam" id="PF22640"/>
    </source>
</evidence>
<dbReference type="InterPro" id="IPR005835">
    <property type="entry name" value="NTP_transferase_dom"/>
</dbReference>
<accession>A0ABT8KJY4</accession>
<dbReference type="SUPFAM" id="SSF53448">
    <property type="entry name" value="Nucleotide-diphospho-sugar transferases"/>
    <property type="match status" value="1"/>
</dbReference>
<dbReference type="Pfam" id="PF22640">
    <property type="entry name" value="ManC_GMP_beta-helix"/>
    <property type="match status" value="1"/>
</dbReference>
<feature type="domain" description="Nucleotidyl transferase" evidence="1">
    <location>
        <begin position="11"/>
        <end position="291"/>
    </location>
</feature>
<dbReference type="Gene3D" id="3.90.550.10">
    <property type="entry name" value="Spore Coat Polysaccharide Biosynthesis Protein SpsA, Chain A"/>
    <property type="match status" value="1"/>
</dbReference>
<dbReference type="SUPFAM" id="SSF159283">
    <property type="entry name" value="Guanosine diphospho-D-mannose pyrophosphorylase/mannose-6-phosphate isomerase linker domain"/>
    <property type="match status" value="1"/>
</dbReference>
<protein>
    <submittedName>
        <fullName evidence="3">Sugar phosphate nucleotidyltransferase</fullName>
    </submittedName>
</protein>
<dbReference type="InterPro" id="IPR029044">
    <property type="entry name" value="Nucleotide-diphossugar_trans"/>
</dbReference>
<dbReference type="InterPro" id="IPR049577">
    <property type="entry name" value="GMPP_N"/>
</dbReference>
<proteinExistence type="predicted"/>
<organism evidence="3 4">
    <name type="scientific">Splendidivirga corallicola</name>
    <dbReference type="NCBI Taxonomy" id="3051826"/>
    <lineage>
        <taxon>Bacteria</taxon>
        <taxon>Pseudomonadati</taxon>
        <taxon>Bacteroidota</taxon>
        <taxon>Cytophagia</taxon>
        <taxon>Cytophagales</taxon>
        <taxon>Splendidivirgaceae</taxon>
        <taxon>Splendidivirga</taxon>
    </lineage>
</organism>
<evidence type="ECO:0000313" key="3">
    <source>
        <dbReference type="EMBL" id="MDN5201021.1"/>
    </source>
</evidence>
<dbReference type="Proteomes" id="UP001172082">
    <property type="component" value="Unassembled WGS sequence"/>
</dbReference>
<comment type="caution">
    <text evidence="3">The sequence shown here is derived from an EMBL/GenBank/DDBJ whole genome shotgun (WGS) entry which is preliminary data.</text>
</comment>
<dbReference type="Pfam" id="PF00483">
    <property type="entry name" value="NTP_transferase"/>
    <property type="match status" value="1"/>
</dbReference>
<dbReference type="InterPro" id="IPR054566">
    <property type="entry name" value="ManC/GMP-like_b-helix"/>
</dbReference>
<dbReference type="CDD" id="cd02509">
    <property type="entry name" value="GDP-M1P_Guanylyltransferase"/>
    <property type="match status" value="1"/>
</dbReference>
<evidence type="ECO:0000313" key="4">
    <source>
        <dbReference type="Proteomes" id="UP001172082"/>
    </source>
</evidence>
<dbReference type="PANTHER" id="PTHR46390:SF1">
    <property type="entry name" value="MANNOSE-1-PHOSPHATE GUANYLYLTRANSFERASE"/>
    <property type="match status" value="1"/>
</dbReference>
<feature type="domain" description="MannoseP isomerase/GMP-like beta-helix" evidence="2">
    <location>
        <begin position="298"/>
        <end position="352"/>
    </location>
</feature>
<evidence type="ECO:0000259" key="1">
    <source>
        <dbReference type="Pfam" id="PF00483"/>
    </source>
</evidence>
<dbReference type="PANTHER" id="PTHR46390">
    <property type="entry name" value="MANNOSE-1-PHOSPHATE GUANYLYLTRANSFERASE"/>
    <property type="match status" value="1"/>
</dbReference>
<dbReference type="InterPro" id="IPR051161">
    <property type="entry name" value="Mannose-6P_isomerase_type2"/>
</dbReference>
<sequence length="362" mass="41099">MENSNSNNYLVIMAGGVGSRFWPFSRTGHPKQFHDLLGNGKSLMQQTYERFKDLCSEQNIMVVTNAFYHDQVKEQLPFLSDDQILCEPCMRNTAPCIAYAAHKIHKRNKQANLIITPADHAVTNEEKFRKTIEEGIKAVGSREILLTLGIQPSEPNTGYGYIQFDEGNDGNAIKDVKRFVEKPSLEKARDYLKSGDFVWNAGIFISNVETLLKSYEEHLPEVHNQFNAIRSLFYTLEERPIIDEIYTDLPEISIDHGIMEKADNVCTLPCEFGWSDLGTWKSLHQILPKDTRQNVIEGNVLAYNTNNSIIKTSESLLVVTQGLDGYIVAEKDNVLMICKKEDEQEVKEIVAKVRSSKGNEFV</sequence>